<dbReference type="Gene3D" id="3.40.720.10">
    <property type="entry name" value="Alkaline Phosphatase, subunit A"/>
    <property type="match status" value="2"/>
</dbReference>
<reference evidence="2 3" key="1">
    <citation type="submission" date="2019-12" db="EMBL/GenBank/DDBJ databases">
        <title>Nocardia sp. nov. ET3-3 isolated from soil.</title>
        <authorList>
            <person name="Kanchanasin P."/>
            <person name="Tanasupawat S."/>
            <person name="Yuki M."/>
            <person name="Kudo T."/>
        </authorList>
    </citation>
    <scope>NUCLEOTIDE SEQUENCE [LARGE SCALE GENOMIC DNA]</scope>
    <source>
        <strain evidence="2 3">ET3-3</strain>
    </source>
</reference>
<organism evidence="2 3">
    <name type="scientific">Nocardia terrae</name>
    <dbReference type="NCBI Taxonomy" id="2675851"/>
    <lineage>
        <taxon>Bacteria</taxon>
        <taxon>Bacillati</taxon>
        <taxon>Actinomycetota</taxon>
        <taxon>Actinomycetes</taxon>
        <taxon>Mycobacteriales</taxon>
        <taxon>Nocardiaceae</taxon>
        <taxon>Nocardia</taxon>
    </lineage>
</organism>
<dbReference type="InterPro" id="IPR002591">
    <property type="entry name" value="Phosphodiest/P_Trfase"/>
</dbReference>
<dbReference type="InterPro" id="IPR000917">
    <property type="entry name" value="Sulfatase_N"/>
</dbReference>
<feature type="domain" description="Sulfatase N-terminal" evidence="1">
    <location>
        <begin position="292"/>
        <end position="502"/>
    </location>
</feature>
<keyword evidence="2" id="KW-0808">Transferase</keyword>
<evidence type="ECO:0000313" key="2">
    <source>
        <dbReference type="EMBL" id="MVU76533.1"/>
    </source>
</evidence>
<dbReference type="EMBL" id="WRPP01000001">
    <property type="protein sequence ID" value="MVU76533.1"/>
    <property type="molecule type" value="Genomic_DNA"/>
</dbReference>
<dbReference type="SUPFAM" id="SSF53649">
    <property type="entry name" value="Alkaline phosphatase-like"/>
    <property type="match status" value="1"/>
</dbReference>
<gene>
    <name evidence="2" type="ORF">GPX89_04660</name>
</gene>
<evidence type="ECO:0000259" key="1">
    <source>
        <dbReference type="Pfam" id="PF00884"/>
    </source>
</evidence>
<proteinExistence type="predicted"/>
<dbReference type="GO" id="GO:0016787">
    <property type="term" value="F:hydrolase activity"/>
    <property type="evidence" value="ECO:0007669"/>
    <property type="project" value="UniProtKB-KW"/>
</dbReference>
<name>A0A7K1UQB1_9NOCA</name>
<sequence length="521" mass="54563">MGLAVAGCGGSGDSGKHDQHVLLLSIDGMHQSDLADYVAAHQDSALAKLVARGAQYTNAQVPTPADSFPGTIAMITGGSPKTTGVYYDDTWARDLLPAGTKDCATAKKGAQVPLTEEIDKNTDALDGGQGLSGLPDGITAMTDDPSAVLDPAKLPVDPATCKPIQPSDYLKVNSIFSVVHAAGQRTAWSDKHPAYQMMNAKGGKAIDDLFTPEIDSKSPKGDAWTKDPDQTKRYDTYKADAVVNEIDGKDHSGAKQVGVPAVFGMNFQAVSVTQKLAASMGYSADGKPGALLAGSLDFVDQQIGRFVAALDKAGLSEKTTIVVTAKHGQSPIKPDALTRVDDKPIIDGIDKEWAATHPETPKLIAHSLDDAAILWWLNDRSPEAVAFAKRKLLEANGTGTDINGNPKPFTAAGVDADQVYAGADAVKFFGANADDARVPDLFAGTKGTVYTAGKSKIAEHGGSSPEDRHVPLLIIGSGITKHDVPDQVSMTQVAPTILTRLGLDPDKLDAVKSEHTAALPS</sequence>
<dbReference type="InterPro" id="IPR017850">
    <property type="entry name" value="Alkaline_phosphatase_core_sf"/>
</dbReference>
<protein>
    <submittedName>
        <fullName evidence="2">Sulfatase-like hydrolase/transferase</fullName>
    </submittedName>
</protein>
<evidence type="ECO:0000313" key="3">
    <source>
        <dbReference type="Proteomes" id="UP000466794"/>
    </source>
</evidence>
<comment type="caution">
    <text evidence="2">The sequence shown here is derived from an EMBL/GenBank/DDBJ whole genome shotgun (WGS) entry which is preliminary data.</text>
</comment>
<dbReference type="AlphaFoldDB" id="A0A7K1UQB1"/>
<dbReference type="GO" id="GO:0016740">
    <property type="term" value="F:transferase activity"/>
    <property type="evidence" value="ECO:0007669"/>
    <property type="project" value="UniProtKB-KW"/>
</dbReference>
<dbReference type="Pfam" id="PF00884">
    <property type="entry name" value="Sulfatase"/>
    <property type="match status" value="1"/>
</dbReference>
<dbReference type="Pfam" id="PF01663">
    <property type="entry name" value="Phosphodiest"/>
    <property type="match status" value="1"/>
</dbReference>
<dbReference type="Proteomes" id="UP000466794">
    <property type="component" value="Unassembled WGS sequence"/>
</dbReference>
<keyword evidence="2" id="KW-0378">Hydrolase</keyword>
<accession>A0A7K1UQB1</accession>
<keyword evidence="3" id="KW-1185">Reference proteome</keyword>